<dbReference type="InterPro" id="IPR051487">
    <property type="entry name" value="Ser/Thr_Proteases_Immune/Dev"/>
</dbReference>
<keyword evidence="4 11" id="KW-0378">Hydrolase</keyword>
<dbReference type="CDD" id="cd00190">
    <property type="entry name" value="Tryp_SPc"/>
    <property type="match status" value="1"/>
</dbReference>
<evidence type="ECO:0000313" key="13">
    <source>
        <dbReference type="Proteomes" id="UP000515160"/>
    </source>
</evidence>
<dbReference type="GeneID" id="127565874"/>
<feature type="chain" id="PRO_5039757334" description="CLIP domain-containing serine protease" evidence="11">
    <location>
        <begin position="35"/>
        <end position="390"/>
    </location>
</feature>
<keyword evidence="9" id="KW-0325">Glycoprotein</keyword>
<dbReference type="RefSeq" id="XP_051862624.1">
    <property type="nucleotide sequence ID" value="XM_052006664.1"/>
</dbReference>
<evidence type="ECO:0000256" key="5">
    <source>
        <dbReference type="ARBA" id="ARBA00022825"/>
    </source>
</evidence>
<evidence type="ECO:0000256" key="6">
    <source>
        <dbReference type="ARBA" id="ARBA00022837"/>
    </source>
</evidence>
<keyword evidence="13" id="KW-1185">Reference proteome</keyword>
<name>A0A9C6T118_DROAB</name>
<dbReference type="GO" id="GO:0006508">
    <property type="term" value="P:proteolysis"/>
    <property type="evidence" value="ECO:0007669"/>
    <property type="project" value="UniProtKB-KW"/>
</dbReference>
<evidence type="ECO:0000256" key="3">
    <source>
        <dbReference type="ARBA" id="ARBA00022729"/>
    </source>
</evidence>
<gene>
    <name evidence="14" type="primary">LOC127565874</name>
</gene>
<dbReference type="SMART" id="SM00020">
    <property type="entry name" value="Tryp_SPc"/>
    <property type="match status" value="1"/>
</dbReference>
<evidence type="ECO:0000256" key="10">
    <source>
        <dbReference type="ARBA" id="ARBA00024195"/>
    </source>
</evidence>
<comment type="subcellular location">
    <subcellularLocation>
        <location evidence="11">Secreted</location>
    </subcellularLocation>
</comment>
<feature type="signal peptide" evidence="11">
    <location>
        <begin position="1"/>
        <end position="34"/>
    </location>
</feature>
<dbReference type="SMART" id="SM00680">
    <property type="entry name" value="CLIP"/>
    <property type="match status" value="1"/>
</dbReference>
<dbReference type="GO" id="GO:0004252">
    <property type="term" value="F:serine-type endopeptidase activity"/>
    <property type="evidence" value="ECO:0007669"/>
    <property type="project" value="UniProtKB-UniRule"/>
</dbReference>
<dbReference type="OrthoDB" id="9981647at2759"/>
<dbReference type="Gene3D" id="3.30.1640.30">
    <property type="match status" value="1"/>
</dbReference>
<dbReference type="InterPro" id="IPR001254">
    <property type="entry name" value="Trypsin_dom"/>
</dbReference>
<comment type="domain">
    <text evidence="11">The clip domain consists of 35-55 residues which are 'knitted' together usually by 3 conserved disulfide bonds forming a clip-like compact structure.</text>
</comment>
<sequence length="390" mass="43077">MGINLVRDMSALASFRVVVVAVVVVCSLTLSVAAQQSDCTAKVPNGRVLGSCTPVRQCDYFMRILAAKFISQSDRNLLRDNRCNAEQHTDVQVCCPLTGANGEWFSSSVASSRDTLGASKHALLPVNCGAVKWERNNDTETNIKEFPWLALIEYTKPNQEKLHACGGVLISQRYVLTAAHCISNPSTTNSGWKIQTVRLGEWDTTTNPDCQVPNAFENTVCAPRYQDVPVEQIVVHPQYNRIDSGQTNDIAMIRLREEVELSDFVQPICLPNKQLRADELEGLVTEVSGWQATNSSRPRKSQVLITSIEHCQQQYGAQNIRIMASQLCGTANSNECHGNSGGPLMLFKNDVYLLGGLLSFGPVTCALPDWPDIYTRVASYIDWIHSNLRA</sequence>
<dbReference type="EC" id="3.4.21.-" evidence="11"/>
<evidence type="ECO:0000259" key="12">
    <source>
        <dbReference type="PROSITE" id="PS50240"/>
    </source>
</evidence>
<reference evidence="14" key="1">
    <citation type="submission" date="2025-08" db="UniProtKB">
        <authorList>
            <consortium name="RefSeq"/>
        </authorList>
    </citation>
    <scope>IDENTIFICATION</scope>
    <source>
        <strain evidence="14">15112-1751.03</strain>
        <tissue evidence="14">Whole Adult</tissue>
    </source>
</reference>
<dbReference type="PROSITE" id="PS50240">
    <property type="entry name" value="TRYPSIN_DOM"/>
    <property type="match status" value="1"/>
</dbReference>
<dbReference type="Pfam" id="PF12032">
    <property type="entry name" value="CLIP"/>
    <property type="match status" value="1"/>
</dbReference>
<dbReference type="GO" id="GO:0005576">
    <property type="term" value="C:extracellular region"/>
    <property type="evidence" value="ECO:0007669"/>
    <property type="project" value="UniProtKB-SubCell"/>
</dbReference>
<evidence type="ECO:0000256" key="7">
    <source>
        <dbReference type="ARBA" id="ARBA00023145"/>
    </source>
</evidence>
<dbReference type="Proteomes" id="UP000515160">
    <property type="component" value="Chromosome 2R"/>
</dbReference>
<accession>A0A9C6T118</accession>
<dbReference type="PROSITE" id="PS00134">
    <property type="entry name" value="TRYPSIN_HIS"/>
    <property type="match status" value="1"/>
</dbReference>
<keyword evidence="2" id="KW-0479">Metal-binding</keyword>
<dbReference type="InterPro" id="IPR038565">
    <property type="entry name" value="CLIP_sf"/>
</dbReference>
<proteinExistence type="inferred from homology"/>
<protein>
    <recommendedName>
        <fullName evidence="11">CLIP domain-containing serine protease</fullName>
        <ecNumber evidence="11">3.4.21.-</ecNumber>
    </recommendedName>
</protein>
<keyword evidence="6" id="KW-0106">Calcium</keyword>
<dbReference type="InterPro" id="IPR009003">
    <property type="entry name" value="Peptidase_S1_PA"/>
</dbReference>
<organism evidence="13 14">
    <name type="scientific">Drosophila albomicans</name>
    <name type="common">Fruit fly</name>
    <dbReference type="NCBI Taxonomy" id="7291"/>
    <lineage>
        <taxon>Eukaryota</taxon>
        <taxon>Metazoa</taxon>
        <taxon>Ecdysozoa</taxon>
        <taxon>Arthropoda</taxon>
        <taxon>Hexapoda</taxon>
        <taxon>Insecta</taxon>
        <taxon>Pterygota</taxon>
        <taxon>Neoptera</taxon>
        <taxon>Endopterygota</taxon>
        <taxon>Diptera</taxon>
        <taxon>Brachycera</taxon>
        <taxon>Muscomorpha</taxon>
        <taxon>Ephydroidea</taxon>
        <taxon>Drosophilidae</taxon>
        <taxon>Drosophila</taxon>
    </lineage>
</organism>
<evidence type="ECO:0000256" key="1">
    <source>
        <dbReference type="ARBA" id="ARBA00022670"/>
    </source>
</evidence>
<dbReference type="GO" id="GO:0046872">
    <property type="term" value="F:metal ion binding"/>
    <property type="evidence" value="ECO:0007669"/>
    <property type="project" value="UniProtKB-KW"/>
</dbReference>
<dbReference type="SUPFAM" id="SSF50494">
    <property type="entry name" value="Trypsin-like serine proteases"/>
    <property type="match status" value="1"/>
</dbReference>
<evidence type="ECO:0000256" key="8">
    <source>
        <dbReference type="ARBA" id="ARBA00023157"/>
    </source>
</evidence>
<keyword evidence="11" id="KW-0964">Secreted</keyword>
<evidence type="ECO:0000256" key="2">
    <source>
        <dbReference type="ARBA" id="ARBA00022723"/>
    </source>
</evidence>
<feature type="domain" description="Peptidase S1" evidence="12">
    <location>
        <begin position="126"/>
        <end position="389"/>
    </location>
</feature>
<comment type="similarity">
    <text evidence="10 11">Belongs to the peptidase S1 family. CLIP subfamily.</text>
</comment>
<keyword evidence="7" id="KW-0865">Zymogen</keyword>
<dbReference type="FunFam" id="2.40.10.10:FF:000028">
    <property type="entry name" value="Serine protease easter"/>
    <property type="match status" value="1"/>
</dbReference>
<evidence type="ECO:0000256" key="4">
    <source>
        <dbReference type="ARBA" id="ARBA00022801"/>
    </source>
</evidence>
<dbReference type="InterPro" id="IPR001314">
    <property type="entry name" value="Peptidase_S1A"/>
</dbReference>
<keyword evidence="1 11" id="KW-0645">Protease</keyword>
<dbReference type="Gene3D" id="2.40.10.10">
    <property type="entry name" value="Trypsin-like serine proteases"/>
    <property type="match status" value="2"/>
</dbReference>
<dbReference type="PRINTS" id="PR00722">
    <property type="entry name" value="CHYMOTRYPSIN"/>
</dbReference>
<evidence type="ECO:0000256" key="9">
    <source>
        <dbReference type="ARBA" id="ARBA00023180"/>
    </source>
</evidence>
<keyword evidence="5 11" id="KW-0720">Serine protease</keyword>
<keyword evidence="3 11" id="KW-0732">Signal</keyword>
<dbReference type="Pfam" id="PF00089">
    <property type="entry name" value="Trypsin"/>
    <property type="match status" value="1"/>
</dbReference>
<dbReference type="InterPro" id="IPR018114">
    <property type="entry name" value="TRYPSIN_HIS"/>
</dbReference>
<dbReference type="InterPro" id="IPR022700">
    <property type="entry name" value="CLIP"/>
</dbReference>
<dbReference type="InterPro" id="IPR043504">
    <property type="entry name" value="Peptidase_S1_PA_chymotrypsin"/>
</dbReference>
<dbReference type="AlphaFoldDB" id="A0A9C6T118"/>
<evidence type="ECO:0000313" key="14">
    <source>
        <dbReference type="RefSeq" id="XP_051862624.1"/>
    </source>
</evidence>
<dbReference type="PANTHER" id="PTHR24256">
    <property type="entry name" value="TRYPTASE-RELATED"/>
    <property type="match status" value="1"/>
</dbReference>
<keyword evidence="8" id="KW-1015">Disulfide bond</keyword>
<evidence type="ECO:0000256" key="11">
    <source>
        <dbReference type="RuleBase" id="RU366078"/>
    </source>
</evidence>